<dbReference type="PROSITE" id="PS50850">
    <property type="entry name" value="MFS"/>
    <property type="match status" value="1"/>
</dbReference>
<feature type="transmembrane region" description="Helical" evidence="5">
    <location>
        <begin position="165"/>
        <end position="182"/>
    </location>
</feature>
<keyword evidence="3 5" id="KW-1133">Transmembrane helix</keyword>
<feature type="transmembrane region" description="Helical" evidence="5">
    <location>
        <begin position="333"/>
        <end position="354"/>
    </location>
</feature>
<evidence type="ECO:0000313" key="8">
    <source>
        <dbReference type="Proteomes" id="UP001205906"/>
    </source>
</evidence>
<reference evidence="7 8" key="1">
    <citation type="submission" date="2022-06" db="EMBL/GenBank/DDBJ databases">
        <title>Mesorhizobium sp. strain RP14 Genome sequencing and assembly.</title>
        <authorList>
            <person name="Kim I."/>
        </authorList>
    </citation>
    <scope>NUCLEOTIDE SEQUENCE [LARGE SCALE GENOMIC DNA]</scope>
    <source>
        <strain evidence="8">RP14(2022)</strain>
    </source>
</reference>
<comment type="caution">
    <text evidence="7">The sequence shown here is derived from an EMBL/GenBank/DDBJ whole genome shotgun (WGS) entry which is preliminary data.</text>
</comment>
<dbReference type="Pfam" id="PF07690">
    <property type="entry name" value="MFS_1"/>
    <property type="match status" value="1"/>
</dbReference>
<evidence type="ECO:0000313" key="7">
    <source>
        <dbReference type="EMBL" id="MCO6051281.1"/>
    </source>
</evidence>
<feature type="transmembrane region" description="Helical" evidence="5">
    <location>
        <begin position="102"/>
        <end position="121"/>
    </location>
</feature>
<organism evidence="7 8">
    <name type="scientific">Mesorhizobium liriopis</name>
    <dbReference type="NCBI Taxonomy" id="2953882"/>
    <lineage>
        <taxon>Bacteria</taxon>
        <taxon>Pseudomonadati</taxon>
        <taxon>Pseudomonadota</taxon>
        <taxon>Alphaproteobacteria</taxon>
        <taxon>Hyphomicrobiales</taxon>
        <taxon>Phyllobacteriaceae</taxon>
        <taxon>Mesorhizobium</taxon>
    </lineage>
</organism>
<name>A0ABT1C8X5_9HYPH</name>
<sequence length="396" mass="40488">MDAANHLVAARRARWAVAALFLGNGFMVGSWAPHIPLLVGRLEISAGVLGILIFFFGVGALVSMPFAGWLMSRFGQKPVLRFFALMQGLGLLLVELSPAVPVAALAMAFFGASIGCTDVAMNASTVTVERQLGKAVMSSMHGFWSLGGFAGGALGGLLIKTVGVLPHAVIVAVLVVGVGFLIRPLFIETDEKAAATAGNATRSSGFPRQPILYILGLLALFCFVSEGVVLDWAALYLTRELGSDVAVAGLAYAFFAGAMALMRFAGDGVRNRFGAVPTMRASALVAGLAMLAASLAPMPWLVIAAFAVCGLGVANTVPIIFSAAGNQPGVSSAAGMSVATTMGYAGILLAPGSIGFVGDHVGFAPVFAAMAALLFVVFLASPLTRSADSDHGGAGH</sequence>
<keyword evidence="4 5" id="KW-0472">Membrane</keyword>
<dbReference type="CDD" id="cd17393">
    <property type="entry name" value="MFS_MosC_like"/>
    <property type="match status" value="1"/>
</dbReference>
<feature type="domain" description="Major facilitator superfamily (MFS) profile" evidence="6">
    <location>
        <begin position="1"/>
        <end position="389"/>
    </location>
</feature>
<proteinExistence type="predicted"/>
<evidence type="ECO:0000256" key="3">
    <source>
        <dbReference type="ARBA" id="ARBA00022989"/>
    </source>
</evidence>
<keyword evidence="8" id="KW-1185">Reference proteome</keyword>
<feature type="transmembrane region" description="Helical" evidence="5">
    <location>
        <begin position="211"/>
        <end position="233"/>
    </location>
</feature>
<dbReference type="InterPro" id="IPR020846">
    <property type="entry name" value="MFS_dom"/>
</dbReference>
<evidence type="ECO:0000256" key="4">
    <source>
        <dbReference type="ARBA" id="ARBA00023136"/>
    </source>
</evidence>
<dbReference type="Gene3D" id="1.20.1250.20">
    <property type="entry name" value="MFS general substrate transporter like domains"/>
    <property type="match status" value="2"/>
</dbReference>
<dbReference type="InterPro" id="IPR011701">
    <property type="entry name" value="MFS"/>
</dbReference>
<comment type="subcellular location">
    <subcellularLocation>
        <location evidence="1">Membrane</location>
        <topology evidence="1">Multi-pass membrane protein</topology>
    </subcellularLocation>
</comment>
<feature type="transmembrane region" description="Helical" evidence="5">
    <location>
        <begin position="142"/>
        <end position="159"/>
    </location>
</feature>
<feature type="transmembrane region" description="Helical" evidence="5">
    <location>
        <begin position="79"/>
        <end position="96"/>
    </location>
</feature>
<feature type="transmembrane region" description="Helical" evidence="5">
    <location>
        <begin position="360"/>
        <end position="380"/>
    </location>
</feature>
<dbReference type="InterPro" id="IPR051788">
    <property type="entry name" value="MFS_Transporter"/>
</dbReference>
<protein>
    <submittedName>
        <fullName evidence="7">MFS transporter</fullName>
    </submittedName>
</protein>
<gene>
    <name evidence="7" type="ORF">NGM99_15965</name>
</gene>
<evidence type="ECO:0000256" key="2">
    <source>
        <dbReference type="ARBA" id="ARBA00022692"/>
    </source>
</evidence>
<evidence type="ECO:0000259" key="6">
    <source>
        <dbReference type="PROSITE" id="PS50850"/>
    </source>
</evidence>
<accession>A0ABT1C8X5</accession>
<dbReference type="PANTHER" id="PTHR23514">
    <property type="entry name" value="BYPASS OF STOP CODON PROTEIN 6"/>
    <property type="match status" value="1"/>
</dbReference>
<evidence type="ECO:0000256" key="5">
    <source>
        <dbReference type="SAM" id="Phobius"/>
    </source>
</evidence>
<dbReference type="RefSeq" id="WP_252820658.1">
    <property type="nucleotide sequence ID" value="NZ_JAMXQS010000007.1"/>
</dbReference>
<dbReference type="Proteomes" id="UP001205906">
    <property type="component" value="Unassembled WGS sequence"/>
</dbReference>
<feature type="transmembrane region" description="Helical" evidence="5">
    <location>
        <begin position="278"/>
        <end position="296"/>
    </location>
</feature>
<feature type="transmembrane region" description="Helical" evidence="5">
    <location>
        <begin position="302"/>
        <end position="321"/>
    </location>
</feature>
<dbReference type="InterPro" id="IPR036259">
    <property type="entry name" value="MFS_trans_sf"/>
</dbReference>
<feature type="transmembrane region" description="Helical" evidence="5">
    <location>
        <begin position="44"/>
        <end position="67"/>
    </location>
</feature>
<evidence type="ECO:0000256" key="1">
    <source>
        <dbReference type="ARBA" id="ARBA00004141"/>
    </source>
</evidence>
<feature type="transmembrane region" description="Helical" evidence="5">
    <location>
        <begin position="245"/>
        <end position="266"/>
    </location>
</feature>
<dbReference type="PANTHER" id="PTHR23514:SF13">
    <property type="entry name" value="INNER MEMBRANE PROTEIN YBJJ"/>
    <property type="match status" value="1"/>
</dbReference>
<dbReference type="SUPFAM" id="SSF103473">
    <property type="entry name" value="MFS general substrate transporter"/>
    <property type="match status" value="1"/>
</dbReference>
<dbReference type="EMBL" id="JAMXQS010000007">
    <property type="protein sequence ID" value="MCO6051281.1"/>
    <property type="molecule type" value="Genomic_DNA"/>
</dbReference>
<keyword evidence="2 5" id="KW-0812">Transmembrane</keyword>
<feature type="transmembrane region" description="Helical" evidence="5">
    <location>
        <begin position="12"/>
        <end position="32"/>
    </location>
</feature>